<organism evidence="1">
    <name type="scientific">Macaca fascicularis</name>
    <name type="common">Crab-eating macaque</name>
    <name type="synonym">Cynomolgus monkey</name>
    <dbReference type="NCBI Taxonomy" id="9541"/>
    <lineage>
        <taxon>Eukaryota</taxon>
        <taxon>Metazoa</taxon>
        <taxon>Chordata</taxon>
        <taxon>Craniata</taxon>
        <taxon>Vertebrata</taxon>
        <taxon>Euteleostomi</taxon>
        <taxon>Mammalia</taxon>
        <taxon>Eutheria</taxon>
        <taxon>Euarchontoglires</taxon>
        <taxon>Primates</taxon>
        <taxon>Haplorrhini</taxon>
        <taxon>Catarrhini</taxon>
        <taxon>Cercopithecidae</taxon>
        <taxon>Cercopithecinae</taxon>
        <taxon>Macaca</taxon>
    </lineage>
</organism>
<proteinExistence type="evidence at transcript level"/>
<dbReference type="OMA" id="VELGWKV"/>
<reference evidence="1" key="1">
    <citation type="submission" date="2000-07" db="EMBL/GenBank/DDBJ databases">
        <title>Isolation of full-length cDNA clones from macaque brain cDNA libraries.</title>
        <authorList>
            <person name="Osada N."/>
            <person name="Hida M."/>
            <person name="Kusuda J."/>
            <person name="Tanuma R."/>
            <person name="Iseki K."/>
            <person name="Hirai M."/>
            <person name="Terao K."/>
            <person name="Suzuki Y."/>
            <person name="Sugano S."/>
            <person name="Hashimoto K."/>
        </authorList>
    </citation>
    <scope>NUCLEOTIDE SEQUENCE</scope>
</reference>
<name>Q9N080_MACFA</name>
<protein>
    <submittedName>
        <fullName evidence="1">Unnamed protein product</fullName>
    </submittedName>
</protein>
<dbReference type="EMBL" id="AB046051">
    <property type="protein sequence ID" value="BAB01633.1"/>
    <property type="molecule type" value="mRNA"/>
</dbReference>
<dbReference type="AlphaFoldDB" id="Q9N080"/>
<sequence length="79" mass="8665">MSGLYIGSGVRMGGGVSAAACWMPANFMESADQKFTLNCPYKSLENIILTNDFVNTAGNWLLLPSQQLLKPVWLQVLDK</sequence>
<evidence type="ECO:0000313" key="1">
    <source>
        <dbReference type="EMBL" id="BAB01633.1"/>
    </source>
</evidence>
<accession>Q9N080</accession>
<dbReference type="VEuPathDB" id="HostDB:ENSMFAG00000034885"/>